<name>A0AAE1HGK5_9NEOP</name>
<reference evidence="1" key="2">
    <citation type="journal article" date="2023" name="BMC Genomics">
        <title>Pest status, molecular evolution, and epigenetic factors derived from the genome assembly of Frankliniella fusca, a thysanopteran phytovirus vector.</title>
        <authorList>
            <person name="Catto M.A."/>
            <person name="Labadie P.E."/>
            <person name="Jacobson A.L."/>
            <person name="Kennedy G.G."/>
            <person name="Srinivasan R."/>
            <person name="Hunt B.G."/>
        </authorList>
    </citation>
    <scope>NUCLEOTIDE SEQUENCE</scope>
    <source>
        <strain evidence="1">PL_HMW_Pooled</strain>
    </source>
</reference>
<dbReference type="AlphaFoldDB" id="A0AAE1HGK5"/>
<accession>A0AAE1HGK5</accession>
<keyword evidence="2" id="KW-1185">Reference proteome</keyword>
<dbReference type="Proteomes" id="UP001219518">
    <property type="component" value="Unassembled WGS sequence"/>
</dbReference>
<keyword evidence="1" id="KW-0687">Ribonucleoprotein</keyword>
<proteinExistence type="predicted"/>
<keyword evidence="1" id="KW-0689">Ribosomal protein</keyword>
<organism evidence="1 2">
    <name type="scientific">Frankliniella fusca</name>
    <dbReference type="NCBI Taxonomy" id="407009"/>
    <lineage>
        <taxon>Eukaryota</taxon>
        <taxon>Metazoa</taxon>
        <taxon>Ecdysozoa</taxon>
        <taxon>Arthropoda</taxon>
        <taxon>Hexapoda</taxon>
        <taxon>Insecta</taxon>
        <taxon>Pterygota</taxon>
        <taxon>Neoptera</taxon>
        <taxon>Paraneoptera</taxon>
        <taxon>Thysanoptera</taxon>
        <taxon>Terebrantia</taxon>
        <taxon>Thripoidea</taxon>
        <taxon>Thripidae</taxon>
        <taxon>Frankliniella</taxon>
    </lineage>
</organism>
<evidence type="ECO:0000313" key="2">
    <source>
        <dbReference type="Proteomes" id="UP001219518"/>
    </source>
</evidence>
<dbReference type="EMBL" id="JAHWGI010001029">
    <property type="protein sequence ID" value="KAK3920980.1"/>
    <property type="molecule type" value="Genomic_DNA"/>
</dbReference>
<comment type="caution">
    <text evidence="1">The sequence shown here is derived from an EMBL/GenBank/DDBJ whole genome shotgun (WGS) entry which is preliminary data.</text>
</comment>
<protein>
    <submittedName>
        <fullName evidence="1">60S ribosomal protein L18</fullName>
    </submittedName>
</protein>
<reference evidence="1" key="1">
    <citation type="submission" date="2021-07" db="EMBL/GenBank/DDBJ databases">
        <authorList>
            <person name="Catto M.A."/>
            <person name="Jacobson A."/>
            <person name="Kennedy G."/>
            <person name="Labadie P."/>
            <person name="Hunt B.G."/>
            <person name="Srinivasan R."/>
        </authorList>
    </citation>
    <scope>NUCLEOTIDE SEQUENCE</scope>
    <source>
        <strain evidence="1">PL_HMW_Pooled</strain>
        <tissue evidence="1">Head</tissue>
    </source>
</reference>
<dbReference type="GO" id="GO:0005840">
    <property type="term" value="C:ribosome"/>
    <property type="evidence" value="ECO:0007669"/>
    <property type="project" value="UniProtKB-KW"/>
</dbReference>
<sequence length="64" mass="7477">MKINRHLFNNKNLNFNLCILRIRLPKCHINLAAITTEKCWEYMKRSTKSILCSLGPVNTDRSAE</sequence>
<evidence type="ECO:0000313" key="1">
    <source>
        <dbReference type="EMBL" id="KAK3920980.1"/>
    </source>
</evidence>
<gene>
    <name evidence="1" type="ORF">KUF71_010194</name>
</gene>